<keyword evidence="2" id="KW-0472">Membrane</keyword>
<keyword evidence="2" id="KW-0812">Transmembrane</keyword>
<organism evidence="3 4">
    <name type="scientific">Globodera rostochiensis</name>
    <name type="common">Golden nematode worm</name>
    <name type="synonym">Heterodera rostochiensis</name>
    <dbReference type="NCBI Taxonomy" id="31243"/>
    <lineage>
        <taxon>Eukaryota</taxon>
        <taxon>Metazoa</taxon>
        <taxon>Ecdysozoa</taxon>
        <taxon>Nematoda</taxon>
        <taxon>Chromadorea</taxon>
        <taxon>Rhabditida</taxon>
        <taxon>Tylenchina</taxon>
        <taxon>Tylenchomorpha</taxon>
        <taxon>Tylenchoidea</taxon>
        <taxon>Heteroderidae</taxon>
        <taxon>Heteroderinae</taxon>
        <taxon>Globodera</taxon>
    </lineage>
</organism>
<evidence type="ECO:0000256" key="1">
    <source>
        <dbReference type="SAM" id="MobiDB-lite"/>
    </source>
</evidence>
<keyword evidence="3" id="KW-1185">Reference proteome</keyword>
<accession>A0A914GRY5</accession>
<evidence type="ECO:0000313" key="4">
    <source>
        <dbReference type="WBParaSite" id="Gr19_v10_g10627.t1"/>
    </source>
</evidence>
<proteinExistence type="predicted"/>
<feature type="transmembrane region" description="Helical" evidence="2">
    <location>
        <begin position="32"/>
        <end position="53"/>
    </location>
</feature>
<keyword evidence="2" id="KW-1133">Transmembrane helix</keyword>
<sequence>MVSELPAALSPSDQKQLQLPSLAMYAQTTRPLYVLFVFSVLALLSLLSLFAFVRLHLQRQRRIADSTPKLRFRRHHRLWILAAGTNRRPPEAAESEQRPRGMVELETIVSRGKMQEQKQQQQQKIKKESTNFN</sequence>
<feature type="region of interest" description="Disordered" evidence="1">
    <location>
        <begin position="110"/>
        <end position="133"/>
    </location>
</feature>
<reference evidence="4" key="1">
    <citation type="submission" date="2022-11" db="UniProtKB">
        <authorList>
            <consortium name="WormBaseParasite"/>
        </authorList>
    </citation>
    <scope>IDENTIFICATION</scope>
</reference>
<protein>
    <submittedName>
        <fullName evidence="4">Uncharacterized protein</fullName>
    </submittedName>
</protein>
<evidence type="ECO:0000256" key="2">
    <source>
        <dbReference type="SAM" id="Phobius"/>
    </source>
</evidence>
<dbReference type="Proteomes" id="UP000887572">
    <property type="component" value="Unplaced"/>
</dbReference>
<dbReference type="WBParaSite" id="Gr19_v10_g10627.t1">
    <property type="protein sequence ID" value="Gr19_v10_g10627.t1"/>
    <property type="gene ID" value="Gr19_v10_g10627"/>
</dbReference>
<dbReference type="AlphaFoldDB" id="A0A914GRY5"/>
<evidence type="ECO:0000313" key="3">
    <source>
        <dbReference type="Proteomes" id="UP000887572"/>
    </source>
</evidence>
<name>A0A914GRY5_GLORO</name>